<evidence type="ECO:0000256" key="1">
    <source>
        <dbReference type="SAM" id="Phobius"/>
    </source>
</evidence>
<dbReference type="AlphaFoldDB" id="A0AAU6PG78"/>
<keyword evidence="1" id="KW-0812">Transmembrane</keyword>
<keyword evidence="1" id="KW-1133">Transmembrane helix</keyword>
<organism evidence="2">
    <name type="scientific">Catillopecten margaritatus gill symbiont</name>
    <dbReference type="NCBI Taxonomy" id="3083288"/>
    <lineage>
        <taxon>Bacteria</taxon>
        <taxon>Pseudomonadati</taxon>
        <taxon>Pseudomonadota</taxon>
        <taxon>Gammaproteobacteria</taxon>
        <taxon>sulfur-oxidizing symbionts</taxon>
    </lineage>
</organism>
<dbReference type="EMBL" id="CP138327">
    <property type="protein sequence ID" value="WXT99764.1"/>
    <property type="molecule type" value="Genomic_DNA"/>
</dbReference>
<evidence type="ECO:0000313" key="2">
    <source>
        <dbReference type="EMBL" id="WXT99764.1"/>
    </source>
</evidence>
<name>A0AAU6PG78_9GAMM</name>
<proteinExistence type="predicted"/>
<gene>
    <name evidence="2" type="ORF">Ctma_0468</name>
</gene>
<protein>
    <submittedName>
        <fullName evidence="2">Uncharacterized protein</fullName>
    </submittedName>
</protein>
<keyword evidence="1" id="KW-0472">Membrane</keyword>
<sequence>MEFVILITIITVSASVLFFIALRQDSHKPKDTHHLTNHST</sequence>
<accession>A0AAU6PG78</accession>
<reference evidence="2" key="1">
    <citation type="submission" date="2023-10" db="EMBL/GenBank/DDBJ databases">
        <title>The first scallop-associated chemosynthetic bacterial symbiont.</title>
        <authorList>
            <person name="Lin Y.-T."/>
            <person name="Sun J."/>
            <person name="Ip J.C.-H."/>
            <person name="He X."/>
            <person name="Gao Z.-M."/>
            <person name="Perez M."/>
            <person name="Xu T."/>
            <person name="Qian P.-Y."/>
            <person name="Qiu J.-W."/>
        </authorList>
    </citation>
    <scope>NUCLEOTIDE SEQUENCE</scope>
    <source>
        <strain evidence="2">Gill1</strain>
    </source>
</reference>
<feature type="transmembrane region" description="Helical" evidence="1">
    <location>
        <begin position="6"/>
        <end position="22"/>
    </location>
</feature>